<evidence type="ECO:0000313" key="3">
    <source>
        <dbReference type="EMBL" id="XBY61734.1"/>
    </source>
</evidence>
<gene>
    <name evidence="3" type="ORF">ABS648_17365</name>
    <name evidence="2" type="ORF">PSm6_48350</name>
</gene>
<evidence type="ECO:0000256" key="1">
    <source>
        <dbReference type="SAM" id="Phobius"/>
    </source>
</evidence>
<accession>A0AAU7XWL2</accession>
<reference evidence="2" key="1">
    <citation type="submission" date="2020-05" db="EMBL/GenBank/DDBJ databases">
        <title>Complete genome sequence of Pseudomonas sp. Sm006.</title>
        <authorList>
            <person name="Takeuchi K."/>
            <person name="Someya N."/>
        </authorList>
    </citation>
    <scope>NUCLEOTIDE SEQUENCE</scope>
    <source>
        <strain evidence="2">Sm006</strain>
    </source>
</reference>
<evidence type="ECO:0000313" key="4">
    <source>
        <dbReference type="Proteomes" id="UP001064896"/>
    </source>
</evidence>
<feature type="transmembrane region" description="Helical" evidence="1">
    <location>
        <begin position="28"/>
        <end position="46"/>
    </location>
</feature>
<keyword evidence="4" id="KW-1185">Reference proteome</keyword>
<name>A0AAU7XWL2_9PSED</name>
<evidence type="ECO:0008006" key="5">
    <source>
        <dbReference type="Google" id="ProtNLM"/>
    </source>
</evidence>
<protein>
    <recommendedName>
        <fullName evidence="5">DUF2892 domain-containing protein</fullName>
    </recommendedName>
</protein>
<keyword evidence="1" id="KW-0472">Membrane</keyword>
<organism evidence="3">
    <name type="scientific">Pseudomonas solani</name>
    <dbReference type="NCBI Taxonomy" id="2731552"/>
    <lineage>
        <taxon>Bacteria</taxon>
        <taxon>Pseudomonadati</taxon>
        <taxon>Pseudomonadota</taxon>
        <taxon>Gammaproteobacteria</taxon>
        <taxon>Pseudomonadales</taxon>
        <taxon>Pseudomonadaceae</taxon>
        <taxon>Pseudomonas</taxon>
    </lineage>
</organism>
<dbReference type="EMBL" id="CP158373">
    <property type="protein sequence ID" value="XBY61734.1"/>
    <property type="molecule type" value="Genomic_DNA"/>
</dbReference>
<evidence type="ECO:0000313" key="2">
    <source>
        <dbReference type="EMBL" id="BCD88428.1"/>
    </source>
</evidence>
<keyword evidence="1" id="KW-0812">Transmembrane</keyword>
<dbReference type="EMBL" id="AP023081">
    <property type="protein sequence ID" value="BCD88428.1"/>
    <property type="molecule type" value="Genomic_DNA"/>
</dbReference>
<dbReference type="AlphaFoldDB" id="A0AAU7XWL2"/>
<reference evidence="3" key="2">
    <citation type="submission" date="2023-08" db="EMBL/GenBank/DDBJ databases">
        <title>Increased levels of nutrients transform a symbiont into a lethal pathobiont.</title>
        <authorList>
            <person name="Lachnit T."/>
            <person name="Ulrich L."/>
            <person name="Willmer F.M."/>
            <person name="Hasenbein T."/>
            <person name="Steiner L.X."/>
            <person name="Wolters M."/>
            <person name="Herbst E.M."/>
            <person name="Deines P."/>
        </authorList>
    </citation>
    <scope>NUCLEOTIDE SEQUENCE</scope>
    <source>
        <strain evidence="3">T3</strain>
    </source>
</reference>
<proteinExistence type="predicted"/>
<keyword evidence="1" id="KW-1133">Transmembrane helix</keyword>
<sequence>MAEPSNMERLVAIGGGILLIRKGVATRGLLGLADIIVGAAVIYRGISRTRPRASVHQLHPLPVVERVPPGKQLVNPASLVKTPFQQ</sequence>
<dbReference type="Proteomes" id="UP001064896">
    <property type="component" value="Chromosome"/>
</dbReference>
<dbReference type="RefSeq" id="WP_021220770.1">
    <property type="nucleotide sequence ID" value="NZ_AP023081.1"/>
</dbReference>